<comment type="similarity">
    <text evidence="2 9">Belongs to the NAPRTase family.</text>
</comment>
<comment type="function">
    <text evidence="9">Catalyzes the first step in the biosynthesis of NAD from nicotinic acid, the ATP-dependent synthesis of beta-nicotinate D-ribonucleotide from nicotinate and 5-phospho-D-ribose 1-phosphate.</text>
</comment>
<evidence type="ECO:0000259" key="12">
    <source>
        <dbReference type="Pfam" id="PF17956"/>
    </source>
</evidence>
<keyword evidence="6 9" id="KW-0662">Pyridine nucleotide biosynthesis</keyword>
<dbReference type="SUPFAM" id="SSF51690">
    <property type="entry name" value="Nicotinate/Quinolinate PRTase C-terminal domain-like"/>
    <property type="match status" value="1"/>
</dbReference>
<evidence type="ECO:0000313" key="13">
    <source>
        <dbReference type="EMBL" id="BAN04248.1"/>
    </source>
</evidence>
<dbReference type="PANTHER" id="PTHR11098:SF1">
    <property type="entry name" value="NICOTINATE PHOSPHORIBOSYLTRANSFERASE"/>
    <property type="match status" value="1"/>
</dbReference>
<feature type="domain" description="Nicotinate/nicotinamide phosphoribosyltransferase" evidence="10">
    <location>
        <begin position="176"/>
        <end position="394"/>
    </location>
</feature>
<accession>A0A6C7EI85</accession>
<dbReference type="PANTHER" id="PTHR11098">
    <property type="entry name" value="NICOTINATE PHOSPHORIBOSYLTRANSFERASE"/>
    <property type="match status" value="1"/>
</dbReference>
<dbReference type="UniPathway" id="UPA00253">
    <property type="reaction ID" value="UER00457"/>
</dbReference>
<dbReference type="RefSeq" id="WP_015443495.1">
    <property type="nucleotide sequence ID" value="NC_020520.1"/>
</dbReference>
<evidence type="ECO:0000256" key="1">
    <source>
        <dbReference type="ARBA" id="ARBA00004952"/>
    </source>
</evidence>
<evidence type="ECO:0000256" key="8">
    <source>
        <dbReference type="ARBA" id="ARBA00048668"/>
    </source>
</evidence>
<comment type="PTM">
    <text evidence="9">Transiently phosphorylated on a His residue during the reaction cycle. Phosphorylation strongly increases the affinity for substrates and increases the rate of nicotinate D-ribonucleotide production. Dephosphorylation regenerates the low-affinity form of the enzyme, leading to product release.</text>
</comment>
<organism evidence="13 14">
    <name type="scientific">Ilumatobacter coccineus (strain NBRC 103263 / KCTC 29153 / YM16-304)</name>
    <dbReference type="NCBI Taxonomy" id="1313172"/>
    <lineage>
        <taxon>Bacteria</taxon>
        <taxon>Bacillati</taxon>
        <taxon>Actinomycetota</taxon>
        <taxon>Acidimicrobiia</taxon>
        <taxon>Acidimicrobiales</taxon>
        <taxon>Ilumatobacteraceae</taxon>
        <taxon>Ilumatobacter</taxon>
    </lineage>
</organism>
<evidence type="ECO:0000256" key="9">
    <source>
        <dbReference type="RuleBase" id="RU365100"/>
    </source>
</evidence>
<dbReference type="Proteomes" id="UP000011863">
    <property type="component" value="Chromosome"/>
</dbReference>
<dbReference type="AlphaFoldDB" id="A0A6C7EI85"/>
<dbReference type="GO" id="GO:0034355">
    <property type="term" value="P:NAD+ biosynthetic process via the salvage pathway"/>
    <property type="evidence" value="ECO:0007669"/>
    <property type="project" value="TreeGrafter"/>
</dbReference>
<dbReference type="GO" id="GO:0016757">
    <property type="term" value="F:glycosyltransferase activity"/>
    <property type="evidence" value="ECO:0007669"/>
    <property type="project" value="UniProtKB-KW"/>
</dbReference>
<dbReference type="InterPro" id="IPR013785">
    <property type="entry name" value="Aldolase_TIM"/>
</dbReference>
<evidence type="ECO:0000313" key="14">
    <source>
        <dbReference type="Proteomes" id="UP000011863"/>
    </source>
</evidence>
<comment type="pathway">
    <text evidence="1 9">Cofactor biosynthesis; NAD(+) biosynthesis; nicotinate D-ribonucleotide from nicotinate: step 1/1.</text>
</comment>
<dbReference type="CDD" id="cd01570">
    <property type="entry name" value="NAPRTase_A"/>
    <property type="match status" value="1"/>
</dbReference>
<dbReference type="NCBIfam" id="NF006695">
    <property type="entry name" value="PRK09243.1-2"/>
    <property type="match status" value="1"/>
</dbReference>
<feature type="domain" description="Nicotinate phosphoribosyltransferase C-terminal" evidence="12">
    <location>
        <begin position="400"/>
        <end position="504"/>
    </location>
</feature>
<evidence type="ECO:0000256" key="2">
    <source>
        <dbReference type="ARBA" id="ARBA00010897"/>
    </source>
</evidence>
<dbReference type="NCBIfam" id="NF009131">
    <property type="entry name" value="PRK12484.1"/>
    <property type="match status" value="1"/>
</dbReference>
<dbReference type="KEGG" id="aym:YM304_39340"/>
<sequence>MTSLASAITGRWVQTRGPLFTDMYELAMAQVYVTQGISERAAQFDHFFRSTPDYGTHQAGYCVSAGLEPFMGWLGGLRIDDSHIEALAAMTSPTGTPVFGTEFLDWLAAPDRFEGIEVRAIAEGRVVHPHIPIVTVTGPLAVCQLLETSLLNHFNYPTLIATKAARVVRSARGGRVLEFGMRRGPATGVNEGIRGALIGGCVSTSNVEAAIALGRQPIGTHAHSLVQAYMAIGDGELGAFRAMAQAAPDECILLVDTVDTLASGVPNAITVFDELRADGHEPVGVRLDSGDLAYLAVQTAKLLDAAGYPGVSIVLSSDLDELNIWQILTQIADEAEREGMDPNPIRQRLVYGVGTRLITSHGSGALNGVYKLVGIEDEHGEWTPAIKISEDPGKIPLPGRKAVWRLYDHRDVAIVDLIGLSDEEPLPLDENVVHHPNHSGVNQIIRRADIARVEPLLVTPESGASIDELAARCATDLDHLDPGVRRLVNPHRYHVSITDELHKLRADLVTRAK</sequence>
<reference evidence="13 14" key="1">
    <citation type="journal article" date="2013" name="Int. J. Syst. Evol. Microbiol.">
        <title>Ilumatobacter nonamiense sp. nov. and Ilumatobacter coccineum sp. nov., isolated from seashore sand.</title>
        <authorList>
            <person name="Matsumoto A."/>
            <person name="Kasai H."/>
            <person name="Matsuo Y."/>
            <person name="Shizuri Y."/>
            <person name="Ichikawa N."/>
            <person name="Fujita N."/>
            <person name="Omura S."/>
            <person name="Takahashi Y."/>
        </authorList>
    </citation>
    <scope>NUCLEOTIDE SEQUENCE [LARGE SCALE GENOMIC DNA]</scope>
    <source>
        <strain evidence="14">NBRC 103263 / KCTC 29153 / YM16-304</strain>
    </source>
</reference>
<dbReference type="NCBIfam" id="TIGR01513">
    <property type="entry name" value="NAPRTase_put"/>
    <property type="match status" value="1"/>
</dbReference>
<keyword evidence="4" id="KW-0597">Phosphoprotein</keyword>
<dbReference type="Gene3D" id="3.20.20.70">
    <property type="entry name" value="Aldolase class I"/>
    <property type="match status" value="1"/>
</dbReference>
<evidence type="ECO:0000256" key="5">
    <source>
        <dbReference type="ARBA" id="ARBA00022598"/>
    </source>
</evidence>
<keyword evidence="14" id="KW-1185">Reference proteome</keyword>
<dbReference type="Pfam" id="PF17767">
    <property type="entry name" value="NAPRTase_N"/>
    <property type="match status" value="1"/>
</dbReference>
<keyword evidence="13" id="KW-0328">Glycosyltransferase</keyword>
<dbReference type="InterPro" id="IPR007229">
    <property type="entry name" value="Nic_PRibTrfase-Fam"/>
</dbReference>
<dbReference type="InterPro" id="IPR041619">
    <property type="entry name" value="NAPRTase_C"/>
</dbReference>
<evidence type="ECO:0000259" key="10">
    <source>
        <dbReference type="Pfam" id="PF04095"/>
    </source>
</evidence>
<feature type="domain" description="Nicotinate phosphoribosyltransferase N-terminal" evidence="11">
    <location>
        <begin position="19"/>
        <end position="154"/>
    </location>
</feature>
<name>A0A6C7EI85_ILUCY</name>
<dbReference type="InterPro" id="IPR041525">
    <property type="entry name" value="N/Namide_PRibTrfase"/>
</dbReference>
<dbReference type="GO" id="GO:0005829">
    <property type="term" value="C:cytosol"/>
    <property type="evidence" value="ECO:0007669"/>
    <property type="project" value="TreeGrafter"/>
</dbReference>
<dbReference type="Gene3D" id="3.20.140.10">
    <property type="entry name" value="nicotinate phosphoribosyltransferase"/>
    <property type="match status" value="1"/>
</dbReference>
<dbReference type="SUPFAM" id="SSF54675">
    <property type="entry name" value="Nicotinate/Quinolinate PRTase N-terminal domain-like"/>
    <property type="match status" value="1"/>
</dbReference>
<gene>
    <name evidence="13" type="primary">pncB</name>
    <name evidence="13" type="ORF">YM304_39340</name>
</gene>
<dbReference type="GO" id="GO:0004516">
    <property type="term" value="F:nicotinate phosphoribosyltransferase activity"/>
    <property type="evidence" value="ECO:0007669"/>
    <property type="project" value="UniProtKB-UniRule"/>
</dbReference>
<dbReference type="EC" id="6.3.4.21" evidence="3 9"/>
<dbReference type="Pfam" id="PF17956">
    <property type="entry name" value="NAPRTase_C"/>
    <property type="match status" value="1"/>
</dbReference>
<protein>
    <recommendedName>
        <fullName evidence="3 9">Nicotinate phosphoribosyltransferase</fullName>
        <ecNumber evidence="3 9">6.3.4.21</ecNumber>
    </recommendedName>
</protein>
<evidence type="ECO:0000256" key="7">
    <source>
        <dbReference type="ARBA" id="ARBA00022679"/>
    </source>
</evidence>
<evidence type="ECO:0000256" key="6">
    <source>
        <dbReference type="ARBA" id="ARBA00022642"/>
    </source>
</evidence>
<dbReference type="InterPro" id="IPR040727">
    <property type="entry name" value="NAPRTase_N"/>
</dbReference>
<proteinExistence type="inferred from homology"/>
<dbReference type="EMBL" id="AP012057">
    <property type="protein sequence ID" value="BAN04248.1"/>
    <property type="molecule type" value="Genomic_DNA"/>
</dbReference>
<evidence type="ECO:0000259" key="11">
    <source>
        <dbReference type="Pfam" id="PF17767"/>
    </source>
</evidence>
<dbReference type="PIRSF" id="PIRSF000484">
    <property type="entry name" value="NAPRT"/>
    <property type="match status" value="1"/>
</dbReference>
<dbReference type="Pfam" id="PF04095">
    <property type="entry name" value="NAPRTase"/>
    <property type="match status" value="1"/>
</dbReference>
<keyword evidence="7 9" id="KW-0808">Transferase</keyword>
<dbReference type="InterPro" id="IPR006405">
    <property type="entry name" value="Nic_PRibTrfase_pncB"/>
</dbReference>
<comment type="catalytic activity">
    <reaction evidence="8 9">
        <text>5-phospho-alpha-D-ribose 1-diphosphate + nicotinate + ATP + H2O = nicotinate beta-D-ribonucleotide + ADP + phosphate + diphosphate</text>
        <dbReference type="Rhea" id="RHEA:36163"/>
        <dbReference type="ChEBI" id="CHEBI:15377"/>
        <dbReference type="ChEBI" id="CHEBI:30616"/>
        <dbReference type="ChEBI" id="CHEBI:32544"/>
        <dbReference type="ChEBI" id="CHEBI:33019"/>
        <dbReference type="ChEBI" id="CHEBI:43474"/>
        <dbReference type="ChEBI" id="CHEBI:57502"/>
        <dbReference type="ChEBI" id="CHEBI:58017"/>
        <dbReference type="ChEBI" id="CHEBI:456216"/>
        <dbReference type="EC" id="6.3.4.21"/>
    </reaction>
</comment>
<dbReference type="InterPro" id="IPR036068">
    <property type="entry name" value="Nicotinate_pribotase-like_C"/>
</dbReference>
<evidence type="ECO:0000256" key="4">
    <source>
        <dbReference type="ARBA" id="ARBA00022553"/>
    </source>
</evidence>
<evidence type="ECO:0000256" key="3">
    <source>
        <dbReference type="ARBA" id="ARBA00013236"/>
    </source>
</evidence>
<keyword evidence="5 9" id="KW-0436">Ligase</keyword>